<evidence type="ECO:0000313" key="3">
    <source>
        <dbReference type="Proteomes" id="UP000317998"/>
    </source>
</evidence>
<organism evidence="2 3">
    <name type="scientific">Homoserinimonas aerilata</name>
    <dbReference type="NCBI Taxonomy" id="1162970"/>
    <lineage>
        <taxon>Bacteria</taxon>
        <taxon>Bacillati</taxon>
        <taxon>Actinomycetota</taxon>
        <taxon>Actinomycetes</taxon>
        <taxon>Micrococcales</taxon>
        <taxon>Microbacteriaceae</taxon>
        <taxon>Homoserinimonas</taxon>
    </lineage>
</organism>
<feature type="compositionally biased region" description="Acidic residues" evidence="1">
    <location>
        <begin position="70"/>
        <end position="81"/>
    </location>
</feature>
<evidence type="ECO:0000313" key="2">
    <source>
        <dbReference type="EMBL" id="TQL47126.1"/>
    </source>
</evidence>
<dbReference type="AlphaFoldDB" id="A0A542YGD5"/>
<feature type="compositionally biased region" description="Low complexity" evidence="1">
    <location>
        <begin position="47"/>
        <end position="59"/>
    </location>
</feature>
<dbReference type="Proteomes" id="UP000317998">
    <property type="component" value="Unassembled WGS sequence"/>
</dbReference>
<feature type="region of interest" description="Disordered" evidence="1">
    <location>
        <begin position="45"/>
        <end position="81"/>
    </location>
</feature>
<feature type="region of interest" description="Disordered" evidence="1">
    <location>
        <begin position="1"/>
        <end position="30"/>
    </location>
</feature>
<dbReference type="RefSeq" id="WP_141879411.1">
    <property type="nucleotide sequence ID" value="NZ_VFOM01000001.1"/>
</dbReference>
<evidence type="ECO:0000256" key="1">
    <source>
        <dbReference type="SAM" id="MobiDB-lite"/>
    </source>
</evidence>
<proteinExistence type="predicted"/>
<dbReference type="EMBL" id="VFOM01000001">
    <property type="protein sequence ID" value="TQL47126.1"/>
    <property type="molecule type" value="Genomic_DNA"/>
</dbReference>
<gene>
    <name evidence="2" type="ORF">FB562_0173</name>
</gene>
<protein>
    <submittedName>
        <fullName evidence="2">Uncharacterized protein</fullName>
    </submittedName>
</protein>
<comment type="caution">
    <text evidence="2">The sequence shown here is derived from an EMBL/GenBank/DDBJ whole genome shotgun (WGS) entry which is preliminary data.</text>
</comment>
<keyword evidence="3" id="KW-1185">Reference proteome</keyword>
<accession>A0A542YGD5</accession>
<feature type="compositionally biased region" description="Basic and acidic residues" evidence="1">
    <location>
        <begin position="1"/>
        <end position="10"/>
    </location>
</feature>
<name>A0A542YGD5_9MICO</name>
<sequence>MADYEADYHWRATAPDGALSPGSSATRSPQRFTITDADGRILEFPHAEPAPANPEALIEGGRVTGPRDMESDDAADSAETS</sequence>
<reference evidence="2 3" key="1">
    <citation type="submission" date="2019-06" db="EMBL/GenBank/DDBJ databases">
        <title>Sequencing the genomes of 1000 actinobacteria strains.</title>
        <authorList>
            <person name="Klenk H.-P."/>
        </authorList>
    </citation>
    <scope>NUCLEOTIDE SEQUENCE [LARGE SCALE GENOMIC DNA]</scope>
    <source>
        <strain evidence="2 3">DSM 26477</strain>
    </source>
</reference>
<feature type="compositionally biased region" description="Polar residues" evidence="1">
    <location>
        <begin position="21"/>
        <end position="30"/>
    </location>
</feature>